<dbReference type="PROSITE" id="PS50093">
    <property type="entry name" value="PKD"/>
    <property type="match status" value="1"/>
</dbReference>
<dbReference type="OrthoDB" id="9765926at2"/>
<dbReference type="SUPFAM" id="SSF49299">
    <property type="entry name" value="PKD domain"/>
    <property type="match status" value="3"/>
</dbReference>
<dbReference type="InterPro" id="IPR013783">
    <property type="entry name" value="Ig-like_fold"/>
</dbReference>
<protein>
    <submittedName>
        <fullName evidence="2">Gliding motility-associated C-terminal domain-containing protein</fullName>
    </submittedName>
</protein>
<feature type="domain" description="PKD" evidence="1">
    <location>
        <begin position="395"/>
        <end position="427"/>
    </location>
</feature>
<evidence type="ECO:0000259" key="1">
    <source>
        <dbReference type="PROSITE" id="PS50093"/>
    </source>
</evidence>
<proteinExistence type="predicted"/>
<name>A0A1T5JKB0_9BACT</name>
<dbReference type="Proteomes" id="UP000190961">
    <property type="component" value="Unassembled WGS sequence"/>
</dbReference>
<keyword evidence="3" id="KW-1185">Reference proteome</keyword>
<evidence type="ECO:0000313" key="3">
    <source>
        <dbReference type="Proteomes" id="UP000190961"/>
    </source>
</evidence>
<dbReference type="InterPro" id="IPR035986">
    <property type="entry name" value="PKD_dom_sf"/>
</dbReference>
<dbReference type="SUPFAM" id="SSF101908">
    <property type="entry name" value="Putative isomerase YbhE"/>
    <property type="match status" value="1"/>
</dbReference>
<dbReference type="EMBL" id="FUZU01000001">
    <property type="protein sequence ID" value="SKC51814.1"/>
    <property type="molecule type" value="Genomic_DNA"/>
</dbReference>
<gene>
    <name evidence="2" type="ORF">SAMN05660236_1188</name>
</gene>
<evidence type="ECO:0000313" key="2">
    <source>
        <dbReference type="EMBL" id="SKC51814.1"/>
    </source>
</evidence>
<dbReference type="Pfam" id="PF18911">
    <property type="entry name" value="PKD_4"/>
    <property type="match status" value="1"/>
</dbReference>
<sequence length="1736" mass="182601">MAQNFAGHNWYFGNSNRGIRFSRTDNSASLVTNQFTPFGTGGSAVASDPVTGNLFFYTDGTRVIDASHQAMPNGAITGDNTRNQPVVICQNPASSNQYYIFHADAAGTVRFSIVDSLQIGNATNFGQPPLGDVTTKNQVIASLPSNLSEGMLMLADTTGSDFWLMTHEINTTNYHFVKISTTGVTYEGSVSIGLIENAANFAYNAATKRIAVSPKEANRDLEIFDIAFPVAPATLPTLTGTRVNNSAVSGAITQAIYDAEFSSNGQYLYISVFGEGAATGDVLQYDLTAPTLSPVSVLTTKPAESYGLQMGPDSTIYHLYQSGGSFFLGAITDTDTIASEVEYASTAFTGNFGGRQFPSFAPRDSVKMKVYFEAKGFCANAPTSFFPTVAPGADSLTWDFGDGTSSSDWSPVYTYQAGGTYDVTVTAFLNGQQKDTTQAITINDFDTQINLVQDTTACSCELPFPKASNPPPPCNRFSVTAQIQGSGTPTWQWFGPAGAIGAPSSGTTATLQPDSAGYYYLVATVGGCSTYAGVNIKEYDVQDQRANIWYFGQNAGIDFNPLFDVPAGPAQAISNPVMNAPEGTSTISDRNGQVIFFTDGDKVWDRSFTEIAAGIGGEPGAAQSVLIIPVPGDETLYYIFTTQEIYGSYTFRLSYSLFDLKLNNGSGGLVEQNVTLFTKSTERITGNGNWLIAHEYGNNSFRAYQISTLGIGNPVISSIGSDHSMASAQNGQGYMKLGAQNRLAVALSTPGVSNIVEIFDFADSSGAVTNFRSVNLGSTTGQVYGVEFGAGGNKLFATLLGSTSKVYEFAFDTLGIPFEVDGPPAMSDTDYNEELGAIQLGPDGQIYVAVNNKPYLGVIQVNADTTIASTFNVSQFPLQPAVPAASTLSRLGLPNFIQIISDPIQGPSIVVTGQCLGDSTNFSGSGTDPIDSFFWQITSSGGAVVTTSTEETFNFLMGAAGLYTATLQITNRCGLDTTLTQQFRIYAPPADPSATLALCTPPLTLDANPTNAADLAYLWETGDTTKTISISRPGFYSVTVTNTISGCTTDGQIDVYPSLTTIDFGPDSTVCSAAGAGITLNTGINLQNHVWKLNGGTIAGNTGPTQAVDFTTAGVFEYLVVYTDPTTLCITSDTVVYTVNRSPMVALTPGGTIACGALTGVVSINISQPVGSPVSYTMAGPSYTDSQSNIAVPFLGSATGLGVGTYSIQVVDQVTGCFTNDATTISTNTFTVNNTSATICDTAPLSISTTPATTGTYKIFAVANPTVAVESGSLTTNPQATTGSYTPGDYVIEVTDAGNCVAGATVTLTQGAVIANAAINTTNLCTSAQVTATGTGATTFAWTSTPANGISTDPSQATVTINEGTYNLQVVIDDGPAGVCPATVTQTVSVDNFVPDFTFDPCTTPVILVAAPTGNANPVGSYFYIWSLNGSVVGTGQQFSVTTSGNYTLSMQSPISGCAPKTVLKPVTISGPLSVTISTVNPPCDGSPFALLATPNRAVSSYTWSLDGTAIAGGNTAQLDGQTQEGLYSVTVSDGICPATADLDILLAPSTPGKLTDTRLICPDEANPDENTRVAILDPGPDFVSYEWFEVISGSASPLGETTQTYTADRAGIFQVELENAFGCFSSDRTTVSVQCDPVIVGPNAFRPVNGLEENVAFKLFTFFIDDDGFQVYIFNRWGEMVFASTDRQFEWNGGYNNNAGQILPAGTYSYVVRYKSSYRPQDGTKEKRGGVLLVR</sequence>
<organism evidence="2 3">
    <name type="scientific">Ohtaekwangia koreensis</name>
    <dbReference type="NCBI Taxonomy" id="688867"/>
    <lineage>
        <taxon>Bacteria</taxon>
        <taxon>Pseudomonadati</taxon>
        <taxon>Bacteroidota</taxon>
        <taxon>Cytophagia</taxon>
        <taxon>Cytophagales</taxon>
        <taxon>Fulvivirgaceae</taxon>
        <taxon>Ohtaekwangia</taxon>
    </lineage>
</organism>
<dbReference type="Gene3D" id="2.60.40.10">
    <property type="entry name" value="Immunoglobulins"/>
    <property type="match status" value="2"/>
</dbReference>
<dbReference type="Pfam" id="PF13585">
    <property type="entry name" value="CHU_C"/>
    <property type="match status" value="1"/>
</dbReference>
<dbReference type="RefSeq" id="WP_079685743.1">
    <property type="nucleotide sequence ID" value="NZ_FUZU01000001.1"/>
</dbReference>
<accession>A0A1T5JKB0</accession>
<dbReference type="CDD" id="cd00146">
    <property type="entry name" value="PKD"/>
    <property type="match status" value="1"/>
</dbReference>
<dbReference type="STRING" id="688867.SAMN05660236_1188"/>
<reference evidence="2 3" key="1">
    <citation type="submission" date="2017-02" db="EMBL/GenBank/DDBJ databases">
        <authorList>
            <person name="Peterson S.W."/>
        </authorList>
    </citation>
    <scope>NUCLEOTIDE SEQUENCE [LARGE SCALE GENOMIC DNA]</scope>
    <source>
        <strain evidence="2 3">DSM 25262</strain>
    </source>
</reference>
<dbReference type="InterPro" id="IPR000601">
    <property type="entry name" value="PKD_dom"/>
</dbReference>